<sequence>MMMMSSISTHTDNLGQSHRQMAMTHRQGHHGTATAHSAMVKKCSASQAGLISVNSDWEEMEKNITKVDRMGRGEGGGGNLAQQKGKRGIWPNSAKVEAKKAIWKGKRGQKPTVLVTTAGKVSNRILRCQSWRGRDG</sequence>
<evidence type="ECO:0000313" key="2">
    <source>
        <dbReference type="EMBL" id="KAL3124532.1"/>
    </source>
</evidence>
<reference evidence="2 3" key="1">
    <citation type="submission" date="2024-10" db="EMBL/GenBank/DDBJ databases">
        <authorList>
            <person name="Kim D."/>
        </authorList>
    </citation>
    <scope>NUCLEOTIDE SEQUENCE [LARGE SCALE GENOMIC DNA]</scope>
    <source>
        <strain evidence="2">BH-2024</strain>
    </source>
</reference>
<accession>A0ABD2MAI9</accession>
<dbReference type="Proteomes" id="UP001620626">
    <property type="component" value="Unassembled WGS sequence"/>
</dbReference>
<organism evidence="2 3">
    <name type="scientific">Heterodera trifolii</name>
    <dbReference type="NCBI Taxonomy" id="157864"/>
    <lineage>
        <taxon>Eukaryota</taxon>
        <taxon>Metazoa</taxon>
        <taxon>Ecdysozoa</taxon>
        <taxon>Nematoda</taxon>
        <taxon>Chromadorea</taxon>
        <taxon>Rhabditida</taxon>
        <taxon>Tylenchina</taxon>
        <taxon>Tylenchomorpha</taxon>
        <taxon>Tylenchoidea</taxon>
        <taxon>Heteroderidae</taxon>
        <taxon>Heteroderinae</taxon>
        <taxon>Heterodera</taxon>
    </lineage>
</organism>
<evidence type="ECO:0000313" key="3">
    <source>
        <dbReference type="Proteomes" id="UP001620626"/>
    </source>
</evidence>
<feature type="region of interest" description="Disordered" evidence="1">
    <location>
        <begin position="66"/>
        <end position="93"/>
    </location>
</feature>
<dbReference type="AlphaFoldDB" id="A0ABD2MAI9"/>
<gene>
    <name evidence="2" type="ORF">niasHT_009080</name>
</gene>
<comment type="caution">
    <text evidence="2">The sequence shown here is derived from an EMBL/GenBank/DDBJ whole genome shotgun (WGS) entry which is preliminary data.</text>
</comment>
<dbReference type="EMBL" id="JBICBT010000070">
    <property type="protein sequence ID" value="KAL3124532.1"/>
    <property type="molecule type" value="Genomic_DNA"/>
</dbReference>
<name>A0ABD2MAI9_9BILA</name>
<proteinExistence type="predicted"/>
<protein>
    <submittedName>
        <fullName evidence="2">Uncharacterized protein</fullName>
    </submittedName>
</protein>
<evidence type="ECO:0000256" key="1">
    <source>
        <dbReference type="SAM" id="MobiDB-lite"/>
    </source>
</evidence>
<keyword evidence="3" id="KW-1185">Reference proteome</keyword>